<dbReference type="Proteomes" id="UP000282028">
    <property type="component" value="Unassembled WGS sequence"/>
</dbReference>
<sequence length="62" mass="6923">MEADKTINIKKANRQRGEHMNAIQLQQSVNISLTKQVQETVQAQAAMLLEGFAQTQQNVQAV</sequence>
<organism evidence="1 2">
    <name type="scientific">Brevibacillus invocatus</name>
    <dbReference type="NCBI Taxonomy" id="173959"/>
    <lineage>
        <taxon>Bacteria</taxon>
        <taxon>Bacillati</taxon>
        <taxon>Bacillota</taxon>
        <taxon>Bacilli</taxon>
        <taxon>Bacillales</taxon>
        <taxon>Paenibacillaceae</taxon>
        <taxon>Brevibacillus</taxon>
    </lineage>
</organism>
<protein>
    <submittedName>
        <fullName evidence="1">Uncharacterized protein</fullName>
    </submittedName>
</protein>
<evidence type="ECO:0000313" key="2">
    <source>
        <dbReference type="Proteomes" id="UP000282028"/>
    </source>
</evidence>
<name>A0A3M8CMW0_9BACL</name>
<gene>
    <name evidence="1" type="ORF">EDM52_00680</name>
</gene>
<evidence type="ECO:0000313" key="1">
    <source>
        <dbReference type="EMBL" id="RNB77076.1"/>
    </source>
</evidence>
<proteinExistence type="predicted"/>
<reference evidence="1 2" key="1">
    <citation type="submission" date="2018-10" db="EMBL/GenBank/DDBJ databases">
        <title>Phylogenomics of Brevibacillus.</title>
        <authorList>
            <person name="Dunlap C."/>
        </authorList>
    </citation>
    <scope>NUCLEOTIDE SEQUENCE [LARGE SCALE GENOMIC DNA]</scope>
    <source>
        <strain evidence="1 2">JCM 12215</strain>
    </source>
</reference>
<comment type="caution">
    <text evidence="1">The sequence shown here is derived from an EMBL/GenBank/DDBJ whole genome shotgun (WGS) entry which is preliminary data.</text>
</comment>
<keyword evidence="2" id="KW-1185">Reference proteome</keyword>
<dbReference type="EMBL" id="RHHR01000002">
    <property type="protein sequence ID" value="RNB77076.1"/>
    <property type="molecule type" value="Genomic_DNA"/>
</dbReference>
<dbReference type="AlphaFoldDB" id="A0A3M8CMW0"/>
<accession>A0A3M8CMW0</accession>